<dbReference type="InterPro" id="IPR036116">
    <property type="entry name" value="FN3_sf"/>
</dbReference>
<evidence type="ECO:0000256" key="2">
    <source>
        <dbReference type="ARBA" id="ARBA00023326"/>
    </source>
</evidence>
<dbReference type="EMBL" id="JACIFD010000008">
    <property type="protein sequence ID" value="MBB4071630.1"/>
    <property type="molecule type" value="Genomic_DNA"/>
</dbReference>
<proteinExistence type="predicted"/>
<keyword evidence="2" id="KW-0119">Carbohydrate metabolism</keyword>
<feature type="domain" description="Fibronectin type-III" evidence="3">
    <location>
        <begin position="113"/>
        <end position="203"/>
    </location>
</feature>
<evidence type="ECO:0000313" key="4">
    <source>
        <dbReference type="EMBL" id="MBB4071630.1"/>
    </source>
</evidence>
<dbReference type="RefSeq" id="WP_183304656.1">
    <property type="nucleotide sequence ID" value="NZ_JACIFD010000008.1"/>
</dbReference>
<protein>
    <recommendedName>
        <fullName evidence="3">Fibronectin type-III domain-containing protein</fullName>
    </recommendedName>
</protein>
<dbReference type="CDD" id="cd00063">
    <property type="entry name" value="FN3"/>
    <property type="match status" value="1"/>
</dbReference>
<dbReference type="InterPro" id="IPR003961">
    <property type="entry name" value="FN3_dom"/>
</dbReference>
<dbReference type="GO" id="GO:0016798">
    <property type="term" value="F:hydrolase activity, acting on glycosyl bonds"/>
    <property type="evidence" value="ECO:0007669"/>
    <property type="project" value="UniProtKB-KW"/>
</dbReference>
<evidence type="ECO:0000256" key="1">
    <source>
        <dbReference type="ARBA" id="ARBA00023295"/>
    </source>
</evidence>
<dbReference type="InterPro" id="IPR013783">
    <property type="entry name" value="Ig-like_fold"/>
</dbReference>
<accession>A0A840DFY9</accession>
<keyword evidence="2" id="KW-0624">Polysaccharide degradation</keyword>
<reference evidence="4" key="1">
    <citation type="submission" date="2020-08" db="EMBL/GenBank/DDBJ databases">
        <title>Sequencing the genomes of 1000 actinobacteria strains.</title>
        <authorList>
            <person name="Klenk H.-P."/>
        </authorList>
    </citation>
    <scope>NUCLEOTIDE SEQUENCE [LARGE SCALE GENOMIC DNA]</scope>
    <source>
        <strain evidence="4">DSM 27064</strain>
    </source>
</reference>
<dbReference type="PROSITE" id="PS50853">
    <property type="entry name" value="FN3"/>
    <property type="match status" value="1"/>
</dbReference>
<sequence>MAITWGPWASHYRMGIDIQVHGTTATIIVYGQNEHNYAHAWNSTLVLERGWRGSKPVRIEVWSGSPIVELYRATQSFTGRREFGAVMRSGLFDNGQQIWAYKDVTIQAPPPPRPTPPQFNAVSYQGSNTVLSWTNRGSYSAVIVERSTDNSTWQQVGRPAGNATSFTDTTVPANSRFYYRIAAVNAGGVSDYQQSQPVYSLPAAPSNVVAERSGSNIIVNAAAPNDWVTGYDVRNAQNQIVATNTQLPFTHVNVSALQQHSYTVRARIASHHGTQYSDWSTASNTVSLLAKPGVPVPRAPLGGVLLKGNVTFAWQHTSVDTSLQQQYQLEYRRIGGSAYTDNGTTAQTKTLNLAAGVYEWRVRTKGAHNAWSDWSRHTRIELISEPTVDVQVPANYPSATLQANWSFGQLEGKPQQGFEAQLLAPGGTLVETKIGTGTANTVTFNTKLVNNQTYSLRVRVQTEGYWSPPRQVTFRTQFPTPALPVVTAAWDESLGGVNLTVTGSSGNPAAARNTIERSIDGGETWQHVTETERTGVLADLEAKSYGVNKYRVTSFTADGGLSVRIVDVSADSSAVWISGGPGFATIVRLPYNIQVQMRQGRDRTSHRFAGRPYPVPYASHQLAHVVEVSGTLVLDENHTDTKTALQQVVNAADPVHLYRDPDGNHIYGMLSHADISRTSNKLWNFKLALEKTSE</sequence>
<dbReference type="Proteomes" id="UP000571183">
    <property type="component" value="Unassembled WGS sequence"/>
</dbReference>
<gene>
    <name evidence="4" type="ORF">F5897_000942</name>
</gene>
<keyword evidence="5" id="KW-1185">Reference proteome</keyword>
<dbReference type="SMART" id="SM00060">
    <property type="entry name" value="FN3"/>
    <property type="match status" value="3"/>
</dbReference>
<dbReference type="AlphaFoldDB" id="A0A840DFY9"/>
<keyword evidence="1" id="KW-0378">Hydrolase</keyword>
<name>A0A840DFY9_9MICO</name>
<organism evidence="4 5">
    <name type="scientific">Canibacter oris</name>
    <dbReference type="NCBI Taxonomy" id="1365628"/>
    <lineage>
        <taxon>Bacteria</taxon>
        <taxon>Bacillati</taxon>
        <taxon>Actinomycetota</taxon>
        <taxon>Actinomycetes</taxon>
        <taxon>Micrococcales</taxon>
        <taxon>Microbacteriaceae</taxon>
        <taxon>Canibacter</taxon>
    </lineage>
</organism>
<dbReference type="GO" id="GO:0000272">
    <property type="term" value="P:polysaccharide catabolic process"/>
    <property type="evidence" value="ECO:0007669"/>
    <property type="project" value="UniProtKB-KW"/>
</dbReference>
<keyword evidence="1" id="KW-0326">Glycosidase</keyword>
<dbReference type="SUPFAM" id="SSF49265">
    <property type="entry name" value="Fibronectin type III"/>
    <property type="match status" value="3"/>
</dbReference>
<evidence type="ECO:0000313" key="5">
    <source>
        <dbReference type="Proteomes" id="UP000571183"/>
    </source>
</evidence>
<evidence type="ECO:0000259" key="3">
    <source>
        <dbReference type="PROSITE" id="PS50853"/>
    </source>
</evidence>
<dbReference type="Gene3D" id="2.60.40.10">
    <property type="entry name" value="Immunoglobulins"/>
    <property type="match status" value="2"/>
</dbReference>
<comment type="caution">
    <text evidence="4">The sequence shown here is derived from an EMBL/GenBank/DDBJ whole genome shotgun (WGS) entry which is preliminary data.</text>
</comment>